<accession>A0ACB8DU17</accession>
<dbReference type="Proteomes" id="UP000821865">
    <property type="component" value="Chromosome 1"/>
</dbReference>
<proteinExistence type="predicted"/>
<reference evidence="1" key="1">
    <citation type="submission" date="2020-05" db="EMBL/GenBank/DDBJ databases">
        <title>Large-scale comparative analyses of tick genomes elucidate their genetic diversity and vector capacities.</title>
        <authorList>
            <person name="Jia N."/>
            <person name="Wang J."/>
            <person name="Shi W."/>
            <person name="Du L."/>
            <person name="Sun Y."/>
            <person name="Zhan W."/>
            <person name="Jiang J."/>
            <person name="Wang Q."/>
            <person name="Zhang B."/>
            <person name="Ji P."/>
            <person name="Sakyi L.B."/>
            <person name="Cui X."/>
            <person name="Yuan T."/>
            <person name="Jiang B."/>
            <person name="Yang W."/>
            <person name="Lam T.T.-Y."/>
            <person name="Chang Q."/>
            <person name="Ding S."/>
            <person name="Wang X."/>
            <person name="Zhu J."/>
            <person name="Ruan X."/>
            <person name="Zhao L."/>
            <person name="Wei J."/>
            <person name="Que T."/>
            <person name="Du C."/>
            <person name="Cheng J."/>
            <person name="Dai P."/>
            <person name="Han X."/>
            <person name="Huang E."/>
            <person name="Gao Y."/>
            <person name="Liu J."/>
            <person name="Shao H."/>
            <person name="Ye R."/>
            <person name="Li L."/>
            <person name="Wei W."/>
            <person name="Wang X."/>
            <person name="Wang C."/>
            <person name="Yang T."/>
            <person name="Huo Q."/>
            <person name="Li W."/>
            <person name="Guo W."/>
            <person name="Chen H."/>
            <person name="Zhou L."/>
            <person name="Ni X."/>
            <person name="Tian J."/>
            <person name="Zhou Y."/>
            <person name="Sheng Y."/>
            <person name="Liu T."/>
            <person name="Pan Y."/>
            <person name="Xia L."/>
            <person name="Li J."/>
            <person name="Zhao F."/>
            <person name="Cao W."/>
        </authorList>
    </citation>
    <scope>NUCLEOTIDE SEQUENCE</scope>
    <source>
        <strain evidence="1">Dsil-2018</strain>
    </source>
</reference>
<evidence type="ECO:0000313" key="2">
    <source>
        <dbReference type="Proteomes" id="UP000821865"/>
    </source>
</evidence>
<dbReference type="EMBL" id="CM023470">
    <property type="protein sequence ID" value="KAH7977829.1"/>
    <property type="molecule type" value="Genomic_DNA"/>
</dbReference>
<name>A0ACB8DU17_DERSI</name>
<keyword evidence="2" id="KW-1185">Reference proteome</keyword>
<comment type="caution">
    <text evidence="1">The sequence shown here is derived from an EMBL/GenBank/DDBJ whole genome shotgun (WGS) entry which is preliminary data.</text>
</comment>
<organism evidence="1 2">
    <name type="scientific">Dermacentor silvarum</name>
    <name type="common">Tick</name>
    <dbReference type="NCBI Taxonomy" id="543639"/>
    <lineage>
        <taxon>Eukaryota</taxon>
        <taxon>Metazoa</taxon>
        <taxon>Ecdysozoa</taxon>
        <taxon>Arthropoda</taxon>
        <taxon>Chelicerata</taxon>
        <taxon>Arachnida</taxon>
        <taxon>Acari</taxon>
        <taxon>Parasitiformes</taxon>
        <taxon>Ixodida</taxon>
        <taxon>Ixodoidea</taxon>
        <taxon>Ixodidae</taxon>
        <taxon>Rhipicephalinae</taxon>
        <taxon>Dermacentor</taxon>
    </lineage>
</organism>
<evidence type="ECO:0000313" key="1">
    <source>
        <dbReference type="EMBL" id="KAH7977829.1"/>
    </source>
</evidence>
<protein>
    <submittedName>
        <fullName evidence="1">Uncharacterized protein</fullName>
    </submittedName>
</protein>
<gene>
    <name evidence="1" type="ORF">HPB49_003706</name>
</gene>
<sequence>MANALRNTDADEAHQSSTEASEDEDMGIRESQALLPVAEENEEDNEPWINVTSRARRRRLQTRSTTPQLSRTPPKPVLRQSRPAMRKPREPPLPADDYKLAVRPRNGRQLNKHHITSNFPAFFCGATSTREPCHIAEPATRQATESTSARVPPPHPSAGSAALASNGAARVPPSVLSVRRESPDGNQNLPQQIPATRQSSETAAGPESRLLVSETTWRALSFPQVAIPETTRSCPGEEQFQAAFWFRFQAQDLIATTDAIPWQDLEPWTFRKWQEGKQASCAGHAAACVARGCSAVTCHSGYLTKRGVARRLIGVIACADAV</sequence>